<accession>A0A847VDR5</accession>
<dbReference type="GO" id="GO:0005829">
    <property type="term" value="C:cytosol"/>
    <property type="evidence" value="ECO:0007669"/>
    <property type="project" value="TreeGrafter"/>
</dbReference>
<evidence type="ECO:0000256" key="4">
    <source>
        <dbReference type="ARBA" id="ARBA00013189"/>
    </source>
</evidence>
<protein>
    <recommendedName>
        <fullName evidence="5 8">UDP-glucose 4-epimerase</fullName>
        <ecNumber evidence="4 8">5.1.3.2</ecNumber>
    </recommendedName>
</protein>
<dbReference type="Gene3D" id="3.40.50.720">
    <property type="entry name" value="NAD(P)-binding Rossmann-like Domain"/>
    <property type="match status" value="1"/>
</dbReference>
<comment type="subunit">
    <text evidence="8">Homodimer.</text>
</comment>
<dbReference type="GO" id="GO:0003978">
    <property type="term" value="F:UDP-glucose 4-epimerase activity"/>
    <property type="evidence" value="ECO:0007669"/>
    <property type="project" value="UniProtKB-UniRule"/>
</dbReference>
<dbReference type="Gene3D" id="3.90.25.10">
    <property type="entry name" value="UDP-galactose 4-epimerase, domain 1"/>
    <property type="match status" value="1"/>
</dbReference>
<organism evidence="10 11">
    <name type="scientific">Candidatus Dojkabacteria bacterium</name>
    <dbReference type="NCBI Taxonomy" id="2099670"/>
    <lineage>
        <taxon>Bacteria</taxon>
        <taxon>Candidatus Dojkabacteria</taxon>
    </lineage>
</organism>
<comment type="pathway">
    <text evidence="8">Carbohydrate metabolism; galactose metabolism.</text>
</comment>
<dbReference type="UniPathway" id="UPA00214"/>
<evidence type="ECO:0000256" key="2">
    <source>
        <dbReference type="ARBA" id="ARBA00001911"/>
    </source>
</evidence>
<dbReference type="PANTHER" id="PTHR43725">
    <property type="entry name" value="UDP-GLUCOSE 4-EPIMERASE"/>
    <property type="match status" value="1"/>
</dbReference>
<evidence type="ECO:0000256" key="1">
    <source>
        <dbReference type="ARBA" id="ARBA00000083"/>
    </source>
</evidence>
<dbReference type="InterPro" id="IPR005886">
    <property type="entry name" value="UDP_G4E"/>
</dbReference>
<evidence type="ECO:0000256" key="5">
    <source>
        <dbReference type="ARBA" id="ARBA00018569"/>
    </source>
</evidence>
<evidence type="ECO:0000256" key="7">
    <source>
        <dbReference type="ARBA" id="ARBA00023235"/>
    </source>
</evidence>
<dbReference type="EC" id="5.1.3.2" evidence="4 8"/>
<reference evidence="10 11" key="1">
    <citation type="journal article" date="2020" name="Biotechnol. Biofuels">
        <title>New insights from the biogas microbiome by comprehensive genome-resolved metagenomics of nearly 1600 species originating from multiple anaerobic digesters.</title>
        <authorList>
            <person name="Campanaro S."/>
            <person name="Treu L."/>
            <person name="Rodriguez-R L.M."/>
            <person name="Kovalovszki A."/>
            <person name="Ziels R.M."/>
            <person name="Maus I."/>
            <person name="Zhu X."/>
            <person name="Kougias P.G."/>
            <person name="Basile A."/>
            <person name="Luo G."/>
            <person name="Schluter A."/>
            <person name="Konstantinidis K.T."/>
            <person name="Angelidaki I."/>
        </authorList>
    </citation>
    <scope>NUCLEOTIDE SEQUENCE [LARGE SCALE GENOMIC DNA]</scope>
    <source>
        <strain evidence="10">AS19jrsBPTG_9</strain>
    </source>
</reference>
<gene>
    <name evidence="10" type="primary">galE</name>
    <name evidence="10" type="ORF">GX888_02195</name>
</gene>
<comment type="caution">
    <text evidence="10">The sequence shown here is derived from an EMBL/GenBank/DDBJ whole genome shotgun (WGS) entry which is preliminary data.</text>
</comment>
<proteinExistence type="inferred from homology"/>
<sequence>MRVLVTGGCGYIGSHTVIELLKSNFEVVVIDNLENSKTDILDKINEITGKKVRFVEGDLKNESDIVNALEGVEAVIHFAAYKSITDSVKEPLKYFENNVLGTYNLLKGMDKYSVSKIVFSSSAAVYGNPVHIPVRESDMINPLSPYGRNKYCMELLLEDCKNIGIQHVALRYFNTAGAHESGKIGEDPDALGNLIPRVFKASKGEYHLMIRGDKYDTRDGTGIRDYVHVSDLAEGHVKALQWLSREGSSNVFNLCSGEGTTVMEIVKGVEYVTGREVDYEIVESDPSEAVIVTGSYSKAKKYLNWEPKRKIDKILEDANRWYNAAC</sequence>
<evidence type="ECO:0000256" key="8">
    <source>
        <dbReference type="RuleBase" id="RU366046"/>
    </source>
</evidence>
<dbReference type="InterPro" id="IPR036291">
    <property type="entry name" value="NAD(P)-bd_dom_sf"/>
</dbReference>
<dbReference type="InterPro" id="IPR016040">
    <property type="entry name" value="NAD(P)-bd_dom"/>
</dbReference>
<dbReference type="Proteomes" id="UP000564033">
    <property type="component" value="Unassembled WGS sequence"/>
</dbReference>
<evidence type="ECO:0000256" key="6">
    <source>
        <dbReference type="ARBA" id="ARBA00023027"/>
    </source>
</evidence>
<evidence type="ECO:0000256" key="3">
    <source>
        <dbReference type="ARBA" id="ARBA00007637"/>
    </source>
</evidence>
<feature type="domain" description="NAD(P)-binding" evidence="9">
    <location>
        <begin position="4"/>
        <end position="317"/>
    </location>
</feature>
<comment type="similarity">
    <text evidence="3 8">Belongs to the NAD(P)-dependent epimerase/dehydratase family.</text>
</comment>
<dbReference type="EMBL" id="JAAZIL010000053">
    <property type="protein sequence ID" value="NLZ24535.1"/>
    <property type="molecule type" value="Genomic_DNA"/>
</dbReference>
<dbReference type="SUPFAM" id="SSF51735">
    <property type="entry name" value="NAD(P)-binding Rossmann-fold domains"/>
    <property type="match status" value="1"/>
</dbReference>
<dbReference type="Pfam" id="PF16363">
    <property type="entry name" value="GDP_Man_Dehyd"/>
    <property type="match status" value="1"/>
</dbReference>
<comment type="cofactor">
    <cofactor evidence="2 8">
        <name>NAD(+)</name>
        <dbReference type="ChEBI" id="CHEBI:57540"/>
    </cofactor>
</comment>
<evidence type="ECO:0000259" key="9">
    <source>
        <dbReference type="Pfam" id="PF16363"/>
    </source>
</evidence>
<keyword evidence="6 8" id="KW-0520">NAD</keyword>
<dbReference type="CDD" id="cd05247">
    <property type="entry name" value="UDP_G4E_1_SDR_e"/>
    <property type="match status" value="1"/>
</dbReference>
<keyword evidence="8" id="KW-0119">Carbohydrate metabolism</keyword>
<comment type="catalytic activity">
    <reaction evidence="1 8">
        <text>UDP-alpha-D-glucose = UDP-alpha-D-galactose</text>
        <dbReference type="Rhea" id="RHEA:22168"/>
        <dbReference type="ChEBI" id="CHEBI:58885"/>
        <dbReference type="ChEBI" id="CHEBI:66914"/>
        <dbReference type="EC" id="5.1.3.2"/>
    </reaction>
</comment>
<dbReference type="AlphaFoldDB" id="A0A847VDR5"/>
<evidence type="ECO:0000313" key="11">
    <source>
        <dbReference type="Proteomes" id="UP000564033"/>
    </source>
</evidence>
<dbReference type="NCBIfam" id="TIGR01179">
    <property type="entry name" value="galE"/>
    <property type="match status" value="1"/>
</dbReference>
<evidence type="ECO:0000313" key="10">
    <source>
        <dbReference type="EMBL" id="NLZ24535.1"/>
    </source>
</evidence>
<dbReference type="GO" id="GO:0006012">
    <property type="term" value="P:galactose metabolic process"/>
    <property type="evidence" value="ECO:0007669"/>
    <property type="project" value="UniProtKB-UniPathway"/>
</dbReference>
<keyword evidence="7 8" id="KW-0413">Isomerase</keyword>
<name>A0A847VDR5_9BACT</name>
<dbReference type="PANTHER" id="PTHR43725:SF47">
    <property type="entry name" value="UDP-GLUCOSE 4-EPIMERASE"/>
    <property type="match status" value="1"/>
</dbReference>